<dbReference type="PANTHER" id="PTHR46481:SF10">
    <property type="entry name" value="ZINC FINGER BED DOMAIN-CONTAINING PROTEIN 39"/>
    <property type="match status" value="1"/>
</dbReference>
<dbReference type="InterPro" id="IPR052035">
    <property type="entry name" value="ZnF_BED_domain_contain"/>
</dbReference>
<sequence>MANNQQALALPAGAANAPTAPTSLVARYGQERVHEGRSYAWIALTPVGDQALGTVCFTDSQLPSHPFLMSVNPDGSFTISAEQVRTGRQSYVNALLIASRGTYFVAACANIRAGHFGSVVRVPGFCEGACASCEWKSHRSRCLCRNSDEQFVPAVVPRALPPGLGGLTIYYMATQPSQTPVETSQSSQILSSFNVLESQSEYSAPLTTLALSSELNIPTEFQRPDDFRSTAAHTDTSRTVRNLDYYKDVDFTRLYWRERDGSKIQLEGCLNGKGASKSWIFNYGWRMQVQGVVPEAYYWVCRSCYNKRITRCAFSVGYGTAPGIKHLSTHNITVHGEGQAKRSRLSSSFAASSTKSPSHGQDIERYGTVFHPAAWKARVVALICHDNHAFQLFESPYLQDLLLSLNPSVGQRGCLAIHKTIASWISQVYNSHMGIVTEKLHAATSKIHLSFDLWTSRNLRALLGVNCHFADEFGNLKTFLLALPQQLGQHSGVNIADQIAAIIEHFNISESIGYFMTDNVTNNDTCIEALGLEYNFNPLHRRLRCSGHKINLVARAMLWGVDEEAFENELATVDIEDHDLSIWRKKGPLDEWSIIVIYNELLQPLYHATQRLEGKGGGASHGAIWQVIPAMEKLLTHLEAAKQEYSIVWPTQDYTMVNSQTSTVIDSQDLHEPLPPPIRAKRGRPKQSQSQSQSMPPPPPPTREVLAENPFKNTLEYRMLCVGINLAWQKLDEYYSKTDQSPVYVAAVVLHPGLKWKWLKKAWRGRPSWISQARVEVKKLWLEYANIIVTTEDTESLRVEDNARWMDDDFLSDFSDVENDASTDEYQKWCEEGRQPNEYRPLEFWSTQRQKQAYPRLSRMVRDLFTIPAMSDEPERIFSSAGLMTTPHRGRLSARAIEEAQCVKSWLKTGIITSLEGTFENIDLVLV</sequence>
<feature type="region of interest" description="Disordered" evidence="6">
    <location>
        <begin position="665"/>
        <end position="706"/>
    </location>
</feature>
<evidence type="ECO:0000256" key="3">
    <source>
        <dbReference type="ARBA" id="ARBA00022771"/>
    </source>
</evidence>
<keyword evidence="3" id="KW-0863">Zinc-finger</keyword>
<organism evidence="8 9">
    <name type="scientific">Aureobasidium melanogenum</name>
    <name type="common">Aureobasidium pullulans var. melanogenum</name>
    <dbReference type="NCBI Taxonomy" id="46634"/>
    <lineage>
        <taxon>Eukaryota</taxon>
        <taxon>Fungi</taxon>
        <taxon>Dikarya</taxon>
        <taxon>Ascomycota</taxon>
        <taxon>Pezizomycotina</taxon>
        <taxon>Dothideomycetes</taxon>
        <taxon>Dothideomycetidae</taxon>
        <taxon>Dothideales</taxon>
        <taxon>Saccotheciaceae</taxon>
        <taxon>Aureobasidium</taxon>
    </lineage>
</organism>
<reference evidence="8" key="2">
    <citation type="submission" date="2021-08" db="EMBL/GenBank/DDBJ databases">
        <authorList>
            <person name="Gostincar C."/>
            <person name="Sun X."/>
            <person name="Song Z."/>
            <person name="Gunde-Cimerman N."/>
        </authorList>
    </citation>
    <scope>NUCLEOTIDE SEQUENCE</scope>
    <source>
        <strain evidence="8">EXF-9911</strain>
    </source>
</reference>
<feature type="non-terminal residue" evidence="8">
    <location>
        <position position="1"/>
    </location>
</feature>
<dbReference type="Pfam" id="PF05699">
    <property type="entry name" value="Dimer_Tnp_hAT"/>
    <property type="match status" value="1"/>
</dbReference>
<protein>
    <recommendedName>
        <fullName evidence="7">HAT C-terminal dimerisation domain-containing protein</fullName>
    </recommendedName>
</protein>
<dbReference type="Proteomes" id="UP000779574">
    <property type="component" value="Unassembled WGS sequence"/>
</dbReference>
<dbReference type="InterPro" id="IPR012337">
    <property type="entry name" value="RNaseH-like_sf"/>
</dbReference>
<evidence type="ECO:0000256" key="6">
    <source>
        <dbReference type="SAM" id="MobiDB-lite"/>
    </source>
</evidence>
<keyword evidence="2" id="KW-0479">Metal-binding</keyword>
<keyword evidence="5" id="KW-0539">Nucleus</keyword>
<dbReference type="SUPFAM" id="SSF53098">
    <property type="entry name" value="Ribonuclease H-like"/>
    <property type="match status" value="1"/>
</dbReference>
<dbReference type="GO" id="GO:0005634">
    <property type="term" value="C:nucleus"/>
    <property type="evidence" value="ECO:0007669"/>
    <property type="project" value="UniProtKB-SubCell"/>
</dbReference>
<evidence type="ECO:0000256" key="1">
    <source>
        <dbReference type="ARBA" id="ARBA00004123"/>
    </source>
</evidence>
<reference evidence="8" key="1">
    <citation type="journal article" date="2021" name="J Fungi (Basel)">
        <title>Virulence traits and population genomics of the black yeast Aureobasidium melanogenum.</title>
        <authorList>
            <person name="Cernosa A."/>
            <person name="Sun X."/>
            <person name="Gostincar C."/>
            <person name="Fang C."/>
            <person name="Gunde-Cimerman N."/>
            <person name="Song Z."/>
        </authorList>
    </citation>
    <scope>NUCLEOTIDE SEQUENCE</scope>
    <source>
        <strain evidence="8">EXF-9911</strain>
    </source>
</reference>
<name>A0A9P8E820_AURME</name>
<feature type="domain" description="HAT C-terminal dimerisation" evidence="7">
    <location>
        <begin position="828"/>
        <end position="907"/>
    </location>
</feature>
<evidence type="ECO:0000313" key="9">
    <source>
        <dbReference type="Proteomes" id="UP000779574"/>
    </source>
</evidence>
<comment type="caution">
    <text evidence="8">The sequence shown here is derived from an EMBL/GenBank/DDBJ whole genome shotgun (WGS) entry which is preliminary data.</text>
</comment>
<gene>
    <name evidence="8" type="ORF">KCU76_g13161</name>
</gene>
<dbReference type="PANTHER" id="PTHR46481">
    <property type="entry name" value="ZINC FINGER BED DOMAIN-CONTAINING PROTEIN 4"/>
    <property type="match status" value="1"/>
</dbReference>
<accession>A0A9P8E820</accession>
<evidence type="ECO:0000256" key="5">
    <source>
        <dbReference type="ARBA" id="ARBA00023242"/>
    </source>
</evidence>
<dbReference type="GO" id="GO:0046983">
    <property type="term" value="F:protein dimerization activity"/>
    <property type="evidence" value="ECO:0007669"/>
    <property type="project" value="InterPro"/>
</dbReference>
<dbReference type="EMBL" id="JAHFXF010000721">
    <property type="protein sequence ID" value="KAG9683349.1"/>
    <property type="molecule type" value="Genomic_DNA"/>
</dbReference>
<comment type="subcellular location">
    <subcellularLocation>
        <location evidence="1">Nucleus</location>
    </subcellularLocation>
</comment>
<keyword evidence="4" id="KW-0862">Zinc</keyword>
<evidence type="ECO:0000313" key="8">
    <source>
        <dbReference type="EMBL" id="KAG9683349.1"/>
    </source>
</evidence>
<evidence type="ECO:0000259" key="7">
    <source>
        <dbReference type="Pfam" id="PF05699"/>
    </source>
</evidence>
<proteinExistence type="predicted"/>
<dbReference type="GO" id="GO:0008270">
    <property type="term" value="F:zinc ion binding"/>
    <property type="evidence" value="ECO:0007669"/>
    <property type="project" value="UniProtKB-KW"/>
</dbReference>
<evidence type="ECO:0000256" key="4">
    <source>
        <dbReference type="ARBA" id="ARBA00022833"/>
    </source>
</evidence>
<dbReference type="AlphaFoldDB" id="A0A9P8E820"/>
<dbReference type="InterPro" id="IPR008906">
    <property type="entry name" value="HATC_C_dom"/>
</dbReference>
<evidence type="ECO:0000256" key="2">
    <source>
        <dbReference type="ARBA" id="ARBA00022723"/>
    </source>
</evidence>